<dbReference type="OrthoDB" id="794676at2"/>
<organism evidence="3 4">
    <name type="scientific">Mucilaginibacter xinganensis</name>
    <dbReference type="NCBI Taxonomy" id="1234841"/>
    <lineage>
        <taxon>Bacteria</taxon>
        <taxon>Pseudomonadati</taxon>
        <taxon>Bacteroidota</taxon>
        <taxon>Sphingobacteriia</taxon>
        <taxon>Sphingobacteriales</taxon>
        <taxon>Sphingobacteriaceae</taxon>
        <taxon>Mucilaginibacter</taxon>
    </lineage>
</organism>
<evidence type="ECO:0000313" key="3">
    <source>
        <dbReference type="EMBL" id="ASU35061.1"/>
    </source>
</evidence>
<accession>A0A223NZR0</accession>
<keyword evidence="4" id="KW-1185">Reference proteome</keyword>
<dbReference type="KEGG" id="muc:MuYL_3176"/>
<dbReference type="EMBL" id="CP022743">
    <property type="protein sequence ID" value="ASU35061.1"/>
    <property type="molecule type" value="Genomic_DNA"/>
</dbReference>
<protein>
    <recommendedName>
        <fullName evidence="2">DUF4468 domain-containing protein</fullName>
    </recommendedName>
</protein>
<dbReference type="InterPro" id="IPR027823">
    <property type="entry name" value="DUF4468"/>
</dbReference>
<dbReference type="Proteomes" id="UP000215002">
    <property type="component" value="Chromosome"/>
</dbReference>
<dbReference type="AlphaFoldDB" id="A0A223NZR0"/>
<evidence type="ECO:0000313" key="4">
    <source>
        <dbReference type="Proteomes" id="UP000215002"/>
    </source>
</evidence>
<dbReference type="Pfam" id="PF14730">
    <property type="entry name" value="DUF4468"/>
    <property type="match status" value="1"/>
</dbReference>
<feature type="domain" description="DUF4468" evidence="2">
    <location>
        <begin position="34"/>
        <end position="121"/>
    </location>
</feature>
<gene>
    <name evidence="3" type="ORF">MuYL_3176</name>
</gene>
<proteinExistence type="predicted"/>
<evidence type="ECO:0000256" key="1">
    <source>
        <dbReference type="SAM" id="SignalP"/>
    </source>
</evidence>
<name>A0A223NZR0_9SPHI</name>
<evidence type="ECO:0000259" key="2">
    <source>
        <dbReference type="Pfam" id="PF14730"/>
    </source>
</evidence>
<dbReference type="Gene3D" id="3.30.530.80">
    <property type="match status" value="1"/>
</dbReference>
<keyword evidence="1" id="KW-0732">Signal</keyword>
<reference evidence="3 4" key="1">
    <citation type="submission" date="2017-08" db="EMBL/GenBank/DDBJ databases">
        <title>Complete genome sequence of Mucilaginibacter sp. strain BJC16-A31.</title>
        <authorList>
            <consortium name="Henan University of Science and Technology"/>
            <person name="You X."/>
        </authorList>
    </citation>
    <scope>NUCLEOTIDE SEQUENCE [LARGE SCALE GENOMIC DNA]</scope>
    <source>
        <strain evidence="3 4">BJC16-A31</strain>
    </source>
</reference>
<dbReference type="RefSeq" id="WP_094571312.1">
    <property type="nucleotide sequence ID" value="NZ_CP022743.1"/>
</dbReference>
<sequence>MKKLIAVSVLVLLTTVAFAQKDSLAVDENNKYIYYQVVSQPGLPFDTLFNRALYFFKKAYPESALKLETVDKEKGMFTASGYLLVSKKTLLTSHEDGAVSFSMRVDVKDSKYRYWLSDFVFNPYQRNRFNTYESVPGIYIPLEKPERKIEKKDLLAYLDGVLTGSRKIGATLKQFMLKTSSLKKEVKLKKISTKDW</sequence>
<feature type="signal peptide" evidence="1">
    <location>
        <begin position="1"/>
        <end position="19"/>
    </location>
</feature>
<feature type="chain" id="PRO_5012375125" description="DUF4468 domain-containing protein" evidence="1">
    <location>
        <begin position="20"/>
        <end position="196"/>
    </location>
</feature>